<keyword evidence="6" id="KW-1133">Transmembrane helix</keyword>
<protein>
    <recommendedName>
        <fullName evidence="11">Glycosyltransferase family 92 protein</fullName>
    </recommendedName>
</protein>
<evidence type="ECO:0000256" key="4">
    <source>
        <dbReference type="ARBA" id="ARBA00022679"/>
    </source>
</evidence>
<evidence type="ECO:0000313" key="9">
    <source>
        <dbReference type="EnsemblProtists" id="EKX54372"/>
    </source>
</evidence>
<dbReference type="STRING" id="905079.L1K1A4"/>
<keyword evidence="4" id="KW-0808">Transferase</keyword>
<dbReference type="GO" id="GO:0016757">
    <property type="term" value="F:glycosyltransferase activity"/>
    <property type="evidence" value="ECO:0007669"/>
    <property type="project" value="UniProtKB-KW"/>
</dbReference>
<reference evidence="10" key="2">
    <citation type="submission" date="2012-11" db="EMBL/GenBank/DDBJ databases">
        <authorList>
            <person name="Kuo A."/>
            <person name="Curtis B.A."/>
            <person name="Tanifuji G."/>
            <person name="Burki F."/>
            <person name="Gruber A."/>
            <person name="Irimia M."/>
            <person name="Maruyama S."/>
            <person name="Arias M.C."/>
            <person name="Ball S.G."/>
            <person name="Gile G.H."/>
            <person name="Hirakawa Y."/>
            <person name="Hopkins J.F."/>
            <person name="Rensing S.A."/>
            <person name="Schmutz J."/>
            <person name="Symeonidi A."/>
            <person name="Elias M."/>
            <person name="Eveleigh R.J."/>
            <person name="Herman E.K."/>
            <person name="Klute M.J."/>
            <person name="Nakayama T."/>
            <person name="Obornik M."/>
            <person name="Reyes-Prieto A."/>
            <person name="Armbrust E.V."/>
            <person name="Aves S.J."/>
            <person name="Beiko R.G."/>
            <person name="Coutinho P."/>
            <person name="Dacks J.B."/>
            <person name="Durnford D.G."/>
            <person name="Fast N.M."/>
            <person name="Green B.R."/>
            <person name="Grisdale C."/>
            <person name="Hempe F."/>
            <person name="Henrissat B."/>
            <person name="Hoppner M.P."/>
            <person name="Ishida K.-I."/>
            <person name="Kim E."/>
            <person name="Koreny L."/>
            <person name="Kroth P.G."/>
            <person name="Liu Y."/>
            <person name="Malik S.-B."/>
            <person name="Maier U.G."/>
            <person name="McRose D."/>
            <person name="Mock T."/>
            <person name="Neilson J.A."/>
            <person name="Onodera N.T."/>
            <person name="Poole A.M."/>
            <person name="Pritham E.J."/>
            <person name="Richards T.A."/>
            <person name="Rocap G."/>
            <person name="Roy S.W."/>
            <person name="Sarai C."/>
            <person name="Schaack S."/>
            <person name="Shirato S."/>
            <person name="Slamovits C.H."/>
            <person name="Spencer D.F."/>
            <person name="Suzuki S."/>
            <person name="Worden A.Z."/>
            <person name="Zauner S."/>
            <person name="Barry K."/>
            <person name="Bell C."/>
            <person name="Bharti A.K."/>
            <person name="Crow J.A."/>
            <person name="Grimwood J."/>
            <person name="Kramer R."/>
            <person name="Lindquist E."/>
            <person name="Lucas S."/>
            <person name="Salamov A."/>
            <person name="McFadden G.I."/>
            <person name="Lane C.E."/>
            <person name="Keeling P.J."/>
            <person name="Gray M.W."/>
            <person name="Grigoriev I.V."/>
            <person name="Archibald J.M."/>
        </authorList>
    </citation>
    <scope>NUCLEOTIDE SEQUENCE</scope>
    <source>
        <strain evidence="10">CCMP2712</strain>
    </source>
</reference>
<dbReference type="EMBL" id="JH992967">
    <property type="protein sequence ID" value="EKX54372.1"/>
    <property type="molecule type" value="Genomic_DNA"/>
</dbReference>
<dbReference type="GO" id="GO:0016020">
    <property type="term" value="C:membrane"/>
    <property type="evidence" value="ECO:0007669"/>
    <property type="project" value="UniProtKB-SubCell"/>
</dbReference>
<proteinExistence type="inferred from homology"/>
<dbReference type="PANTHER" id="PTHR21461">
    <property type="entry name" value="GLYCOSYLTRANSFERASE FAMILY 92 PROTEIN"/>
    <property type="match status" value="1"/>
</dbReference>
<evidence type="ECO:0008006" key="11">
    <source>
        <dbReference type="Google" id="ProtNLM"/>
    </source>
</evidence>
<dbReference type="InterPro" id="IPR008166">
    <property type="entry name" value="Glyco_transf_92"/>
</dbReference>
<dbReference type="GeneID" id="17311089"/>
<feature type="non-terminal residue" evidence="8">
    <location>
        <position position="1"/>
    </location>
</feature>
<dbReference type="GO" id="GO:0005737">
    <property type="term" value="C:cytoplasm"/>
    <property type="evidence" value="ECO:0007669"/>
    <property type="project" value="TreeGrafter"/>
</dbReference>
<evidence type="ECO:0000256" key="7">
    <source>
        <dbReference type="ARBA" id="ARBA00023136"/>
    </source>
</evidence>
<dbReference type="EnsemblProtists" id="EKX54372">
    <property type="protein sequence ID" value="EKX54372"/>
    <property type="gene ID" value="GUITHDRAFT_58574"/>
</dbReference>
<dbReference type="KEGG" id="gtt:GUITHDRAFT_58574"/>
<dbReference type="eggNOG" id="ENOG502SEK0">
    <property type="taxonomic scope" value="Eukaryota"/>
</dbReference>
<evidence type="ECO:0000256" key="6">
    <source>
        <dbReference type="ARBA" id="ARBA00022989"/>
    </source>
</evidence>
<organism evidence="8">
    <name type="scientific">Guillardia theta (strain CCMP2712)</name>
    <name type="common">Cryptophyte</name>
    <dbReference type="NCBI Taxonomy" id="905079"/>
    <lineage>
        <taxon>Eukaryota</taxon>
        <taxon>Cryptophyceae</taxon>
        <taxon>Pyrenomonadales</taxon>
        <taxon>Geminigeraceae</taxon>
        <taxon>Guillardia</taxon>
    </lineage>
</organism>
<sequence>LCCIIRDEARYLEEWIEYSRMIGVNHFFLYDHGSKDDTREILARYVEEGIVTVHNWSFPGYPQREAHTHCTHRYGHLTSWLGLMDVDEFLVPVRSDSIDWLLSYFEHDLVVLRFSAMMFGTSGHEEMPQGLVVENYI</sequence>
<evidence type="ECO:0000256" key="3">
    <source>
        <dbReference type="ARBA" id="ARBA00022676"/>
    </source>
</evidence>
<dbReference type="RefSeq" id="XP_005841352.1">
    <property type="nucleotide sequence ID" value="XM_005841295.1"/>
</dbReference>
<keyword evidence="10" id="KW-1185">Reference proteome</keyword>
<evidence type="ECO:0000256" key="2">
    <source>
        <dbReference type="ARBA" id="ARBA00007647"/>
    </source>
</evidence>
<name>L1K1A4_GUITC</name>
<reference evidence="9" key="3">
    <citation type="submission" date="2015-06" db="UniProtKB">
        <authorList>
            <consortium name="EnsemblProtists"/>
        </authorList>
    </citation>
    <scope>IDENTIFICATION</scope>
</reference>
<feature type="non-terminal residue" evidence="8">
    <location>
        <position position="137"/>
    </location>
</feature>
<gene>
    <name evidence="8" type="ORF">GUITHDRAFT_58574</name>
</gene>
<dbReference type="HOGENOM" id="CLU_1870561_0_0_1"/>
<dbReference type="InterPro" id="IPR029044">
    <property type="entry name" value="Nucleotide-diphossugar_trans"/>
</dbReference>
<evidence type="ECO:0000256" key="1">
    <source>
        <dbReference type="ARBA" id="ARBA00004167"/>
    </source>
</evidence>
<keyword evidence="3" id="KW-0328">Glycosyltransferase</keyword>
<dbReference type="PANTHER" id="PTHR21461:SF69">
    <property type="entry name" value="GLYCOSYLTRANSFERASE FAMILY 92 PROTEIN"/>
    <property type="match status" value="1"/>
</dbReference>
<dbReference type="OrthoDB" id="2526284at2759"/>
<keyword evidence="7" id="KW-0472">Membrane</keyword>
<evidence type="ECO:0000313" key="8">
    <source>
        <dbReference type="EMBL" id="EKX54372.1"/>
    </source>
</evidence>
<evidence type="ECO:0000256" key="5">
    <source>
        <dbReference type="ARBA" id="ARBA00022692"/>
    </source>
</evidence>
<dbReference type="Proteomes" id="UP000011087">
    <property type="component" value="Unassembled WGS sequence"/>
</dbReference>
<dbReference type="PaxDb" id="55529-EKX54372"/>
<comment type="similarity">
    <text evidence="2">Belongs to the glycosyltransferase 92 family.</text>
</comment>
<accession>L1K1A4</accession>
<dbReference type="SUPFAM" id="SSF53448">
    <property type="entry name" value="Nucleotide-diphospho-sugar transferases"/>
    <property type="match status" value="1"/>
</dbReference>
<reference evidence="8 10" key="1">
    <citation type="journal article" date="2012" name="Nature">
        <title>Algal genomes reveal evolutionary mosaicism and the fate of nucleomorphs.</title>
        <authorList>
            <consortium name="DOE Joint Genome Institute"/>
            <person name="Curtis B.A."/>
            <person name="Tanifuji G."/>
            <person name="Burki F."/>
            <person name="Gruber A."/>
            <person name="Irimia M."/>
            <person name="Maruyama S."/>
            <person name="Arias M.C."/>
            <person name="Ball S.G."/>
            <person name="Gile G.H."/>
            <person name="Hirakawa Y."/>
            <person name="Hopkins J.F."/>
            <person name="Kuo A."/>
            <person name="Rensing S.A."/>
            <person name="Schmutz J."/>
            <person name="Symeonidi A."/>
            <person name="Elias M."/>
            <person name="Eveleigh R.J."/>
            <person name="Herman E.K."/>
            <person name="Klute M.J."/>
            <person name="Nakayama T."/>
            <person name="Obornik M."/>
            <person name="Reyes-Prieto A."/>
            <person name="Armbrust E.V."/>
            <person name="Aves S.J."/>
            <person name="Beiko R.G."/>
            <person name="Coutinho P."/>
            <person name="Dacks J.B."/>
            <person name="Durnford D.G."/>
            <person name="Fast N.M."/>
            <person name="Green B.R."/>
            <person name="Grisdale C.J."/>
            <person name="Hempel F."/>
            <person name="Henrissat B."/>
            <person name="Hoppner M.P."/>
            <person name="Ishida K."/>
            <person name="Kim E."/>
            <person name="Koreny L."/>
            <person name="Kroth P.G."/>
            <person name="Liu Y."/>
            <person name="Malik S.B."/>
            <person name="Maier U.G."/>
            <person name="McRose D."/>
            <person name="Mock T."/>
            <person name="Neilson J.A."/>
            <person name="Onodera N.T."/>
            <person name="Poole A.M."/>
            <person name="Pritham E.J."/>
            <person name="Richards T.A."/>
            <person name="Rocap G."/>
            <person name="Roy S.W."/>
            <person name="Sarai C."/>
            <person name="Schaack S."/>
            <person name="Shirato S."/>
            <person name="Slamovits C.H."/>
            <person name="Spencer D.F."/>
            <person name="Suzuki S."/>
            <person name="Worden A.Z."/>
            <person name="Zauner S."/>
            <person name="Barry K."/>
            <person name="Bell C."/>
            <person name="Bharti A.K."/>
            <person name="Crow J.A."/>
            <person name="Grimwood J."/>
            <person name="Kramer R."/>
            <person name="Lindquist E."/>
            <person name="Lucas S."/>
            <person name="Salamov A."/>
            <person name="McFadden G.I."/>
            <person name="Lane C.E."/>
            <person name="Keeling P.J."/>
            <person name="Gray M.W."/>
            <person name="Grigoriev I.V."/>
            <person name="Archibald J.M."/>
        </authorList>
    </citation>
    <scope>NUCLEOTIDE SEQUENCE</scope>
    <source>
        <strain evidence="8 10">CCMP2712</strain>
    </source>
</reference>
<dbReference type="Pfam" id="PF01697">
    <property type="entry name" value="Glyco_transf_92"/>
    <property type="match status" value="1"/>
</dbReference>
<comment type="subcellular location">
    <subcellularLocation>
        <location evidence="1">Membrane</location>
        <topology evidence="1">Single-pass membrane protein</topology>
    </subcellularLocation>
</comment>
<evidence type="ECO:0000313" key="10">
    <source>
        <dbReference type="Proteomes" id="UP000011087"/>
    </source>
</evidence>
<keyword evidence="5" id="KW-0812">Transmembrane</keyword>
<dbReference type="OMA" id="AMNDCIT"/>
<dbReference type="AlphaFoldDB" id="L1K1A4"/>